<dbReference type="AlphaFoldDB" id="A0A834TUB1"/>
<sequence length="209" mass="23064">MRQLGYWRNRLTKENNEEKRVWSDKRNWNKRKMCGDIGPAKRKGRKREGLYFLDSLREVFEDEGSTSSVVDQDAAVSPFFPREDVSGSRPSGEEGVPSSLLPSFDVSGISFEFEDQGRAKRVGLRAPSKGSSGDAGLLTRLGEAGLEKVQEEKKSGGCIFGKGTPGLSVVAEKVLNGGDQKVLREKFDDHGVTGLAMLAKDDISNRPRR</sequence>
<evidence type="ECO:0000256" key="1">
    <source>
        <dbReference type="SAM" id="MobiDB-lite"/>
    </source>
</evidence>
<comment type="caution">
    <text evidence="2">The sequence shown here is derived from an EMBL/GenBank/DDBJ whole genome shotgun (WGS) entry which is preliminary data.</text>
</comment>
<gene>
    <name evidence="2" type="ORF">G2W53_018140</name>
</gene>
<organism evidence="2 3">
    <name type="scientific">Senna tora</name>
    <dbReference type="NCBI Taxonomy" id="362788"/>
    <lineage>
        <taxon>Eukaryota</taxon>
        <taxon>Viridiplantae</taxon>
        <taxon>Streptophyta</taxon>
        <taxon>Embryophyta</taxon>
        <taxon>Tracheophyta</taxon>
        <taxon>Spermatophyta</taxon>
        <taxon>Magnoliopsida</taxon>
        <taxon>eudicotyledons</taxon>
        <taxon>Gunneridae</taxon>
        <taxon>Pentapetalae</taxon>
        <taxon>rosids</taxon>
        <taxon>fabids</taxon>
        <taxon>Fabales</taxon>
        <taxon>Fabaceae</taxon>
        <taxon>Caesalpinioideae</taxon>
        <taxon>Cassia clade</taxon>
        <taxon>Senna</taxon>
    </lineage>
</organism>
<proteinExistence type="predicted"/>
<accession>A0A834TUB1</accession>
<name>A0A834TUB1_9FABA</name>
<feature type="region of interest" description="Disordered" evidence="1">
    <location>
        <begin position="80"/>
        <end position="99"/>
    </location>
</feature>
<keyword evidence="3" id="KW-1185">Reference proteome</keyword>
<dbReference type="Proteomes" id="UP000634136">
    <property type="component" value="Unassembled WGS sequence"/>
</dbReference>
<evidence type="ECO:0000313" key="3">
    <source>
        <dbReference type="Proteomes" id="UP000634136"/>
    </source>
</evidence>
<protein>
    <submittedName>
        <fullName evidence="2">Uncharacterized protein</fullName>
    </submittedName>
</protein>
<evidence type="ECO:0000313" key="2">
    <source>
        <dbReference type="EMBL" id="KAF7826976.1"/>
    </source>
</evidence>
<reference evidence="2" key="1">
    <citation type="submission" date="2020-09" db="EMBL/GenBank/DDBJ databases">
        <title>Genome-Enabled Discovery of Anthraquinone Biosynthesis in Senna tora.</title>
        <authorList>
            <person name="Kang S.-H."/>
            <person name="Pandey R.P."/>
            <person name="Lee C.-M."/>
            <person name="Sim J.-S."/>
            <person name="Jeong J.-T."/>
            <person name="Choi B.-S."/>
            <person name="Jung M."/>
            <person name="Ginzburg D."/>
            <person name="Zhao K."/>
            <person name="Won S.Y."/>
            <person name="Oh T.-J."/>
            <person name="Yu Y."/>
            <person name="Kim N.-H."/>
            <person name="Lee O.R."/>
            <person name="Lee T.-H."/>
            <person name="Bashyal P."/>
            <person name="Kim T.-S."/>
            <person name="Lee W.-H."/>
            <person name="Kawkins C."/>
            <person name="Kim C.-K."/>
            <person name="Kim J.S."/>
            <person name="Ahn B.O."/>
            <person name="Rhee S.Y."/>
            <person name="Sohng J.K."/>
        </authorList>
    </citation>
    <scope>NUCLEOTIDE SEQUENCE</scope>
    <source>
        <tissue evidence="2">Leaf</tissue>
    </source>
</reference>
<dbReference type="EMBL" id="JAAIUW010000006">
    <property type="protein sequence ID" value="KAF7826976.1"/>
    <property type="molecule type" value="Genomic_DNA"/>
</dbReference>